<evidence type="ECO:0000256" key="8">
    <source>
        <dbReference type="ARBA" id="ARBA00023064"/>
    </source>
</evidence>
<dbReference type="FunFam" id="3.40.50.300:FF:000522">
    <property type="entry name" value="Gluconokinase"/>
    <property type="match status" value="1"/>
</dbReference>
<comment type="catalytic activity">
    <reaction evidence="9 10">
        <text>D-gluconate + ATP = 6-phospho-D-gluconate + ADP + H(+)</text>
        <dbReference type="Rhea" id="RHEA:19433"/>
        <dbReference type="ChEBI" id="CHEBI:15378"/>
        <dbReference type="ChEBI" id="CHEBI:18391"/>
        <dbReference type="ChEBI" id="CHEBI:30616"/>
        <dbReference type="ChEBI" id="CHEBI:58759"/>
        <dbReference type="ChEBI" id="CHEBI:456216"/>
        <dbReference type="EC" id="2.7.1.12"/>
    </reaction>
</comment>
<evidence type="ECO:0000256" key="9">
    <source>
        <dbReference type="ARBA" id="ARBA00048090"/>
    </source>
</evidence>
<dbReference type="Gene3D" id="3.40.50.300">
    <property type="entry name" value="P-loop containing nucleotide triphosphate hydrolases"/>
    <property type="match status" value="1"/>
</dbReference>
<evidence type="ECO:0000256" key="4">
    <source>
        <dbReference type="ARBA" id="ARBA00022679"/>
    </source>
</evidence>
<dbReference type="EC" id="2.7.1.12" evidence="3 10"/>
<dbReference type="OrthoDB" id="9800332at2"/>
<proteinExistence type="inferred from homology"/>
<dbReference type="GO" id="GO:0046316">
    <property type="term" value="F:gluconokinase activity"/>
    <property type="evidence" value="ECO:0007669"/>
    <property type="project" value="UniProtKB-EC"/>
</dbReference>
<name>A0A2S7U1K5_9BACT</name>
<gene>
    <name evidence="11" type="ORF">BSZ32_06970</name>
</gene>
<sequence length="164" mass="17773">MPVRLVIMGVSGCGKSTVGQMIADSLHLPFLDGDDFHPASNIQKMASGTALNDDDRQPWLEELARQLKNHEDGCVIACSALKLRYRDTLRLANGVRFIHLSGDKATLSARLNDRSSTTDHFMSDALLDSQLDTLEDPSAEAGVITLDIQQSPAALLKDALAQLS</sequence>
<reference evidence="11 12" key="1">
    <citation type="submission" date="2016-12" db="EMBL/GenBank/DDBJ databases">
        <title>Study of bacterial adaptation to deep sea.</title>
        <authorList>
            <person name="Song J."/>
            <person name="Yoshizawa S."/>
            <person name="Kogure K."/>
        </authorList>
    </citation>
    <scope>NUCLEOTIDE SEQUENCE [LARGE SCALE GENOMIC DNA]</scope>
    <source>
        <strain evidence="11 12">SAORIC-165</strain>
    </source>
</reference>
<keyword evidence="5 10" id="KW-0547">Nucleotide-binding</keyword>
<comment type="caution">
    <text evidence="11">The sequence shown here is derived from an EMBL/GenBank/DDBJ whole genome shotgun (WGS) entry which is preliminary data.</text>
</comment>
<keyword evidence="7 10" id="KW-0067">ATP-binding</keyword>
<accession>A0A2S7U1K5</accession>
<evidence type="ECO:0000256" key="10">
    <source>
        <dbReference type="RuleBase" id="RU363066"/>
    </source>
</evidence>
<keyword evidence="8" id="KW-0311">Gluconate utilization</keyword>
<evidence type="ECO:0000256" key="1">
    <source>
        <dbReference type="ARBA" id="ARBA00004761"/>
    </source>
</evidence>
<dbReference type="GO" id="GO:0019521">
    <property type="term" value="P:D-gluconate metabolic process"/>
    <property type="evidence" value="ECO:0007669"/>
    <property type="project" value="UniProtKB-KW"/>
</dbReference>
<keyword evidence="12" id="KW-1185">Reference proteome</keyword>
<dbReference type="PANTHER" id="PTHR43442">
    <property type="entry name" value="GLUCONOKINASE-RELATED"/>
    <property type="match status" value="1"/>
</dbReference>
<dbReference type="InterPro" id="IPR006001">
    <property type="entry name" value="Therm_gnt_kin"/>
</dbReference>
<evidence type="ECO:0000313" key="11">
    <source>
        <dbReference type="EMBL" id="PQJ28274.1"/>
    </source>
</evidence>
<dbReference type="InterPro" id="IPR027417">
    <property type="entry name" value="P-loop_NTPase"/>
</dbReference>
<evidence type="ECO:0000313" key="12">
    <source>
        <dbReference type="Proteomes" id="UP000239907"/>
    </source>
</evidence>
<dbReference type="NCBIfam" id="TIGR01313">
    <property type="entry name" value="therm_gnt_kin"/>
    <property type="match status" value="1"/>
</dbReference>
<dbReference type="CDD" id="cd02021">
    <property type="entry name" value="GntK"/>
    <property type="match status" value="1"/>
</dbReference>
<comment type="similarity">
    <text evidence="2 10">Belongs to the gluconokinase GntK/GntV family.</text>
</comment>
<dbReference type="GO" id="GO:0005524">
    <property type="term" value="F:ATP binding"/>
    <property type="evidence" value="ECO:0007669"/>
    <property type="project" value="UniProtKB-KW"/>
</dbReference>
<organism evidence="11 12">
    <name type="scientific">Rubritalea profundi</name>
    <dbReference type="NCBI Taxonomy" id="1658618"/>
    <lineage>
        <taxon>Bacteria</taxon>
        <taxon>Pseudomonadati</taxon>
        <taxon>Verrucomicrobiota</taxon>
        <taxon>Verrucomicrobiia</taxon>
        <taxon>Verrucomicrobiales</taxon>
        <taxon>Rubritaleaceae</taxon>
        <taxon>Rubritalea</taxon>
    </lineage>
</organism>
<dbReference type="RefSeq" id="WP_105042775.1">
    <property type="nucleotide sequence ID" value="NZ_MQWA01000001.1"/>
</dbReference>
<evidence type="ECO:0000256" key="3">
    <source>
        <dbReference type="ARBA" id="ARBA00012054"/>
    </source>
</evidence>
<evidence type="ECO:0000256" key="7">
    <source>
        <dbReference type="ARBA" id="ARBA00022840"/>
    </source>
</evidence>
<dbReference type="AlphaFoldDB" id="A0A2S7U1K5"/>
<keyword evidence="4 10" id="KW-0808">Transferase</keyword>
<comment type="pathway">
    <text evidence="1">Carbohydrate acid metabolism.</text>
</comment>
<dbReference type="SUPFAM" id="SSF52540">
    <property type="entry name" value="P-loop containing nucleoside triphosphate hydrolases"/>
    <property type="match status" value="1"/>
</dbReference>
<dbReference type="Proteomes" id="UP000239907">
    <property type="component" value="Unassembled WGS sequence"/>
</dbReference>
<dbReference type="Pfam" id="PF01202">
    <property type="entry name" value="SKI"/>
    <property type="match status" value="1"/>
</dbReference>
<protein>
    <recommendedName>
        <fullName evidence="3 10">Gluconokinase</fullName>
        <ecNumber evidence="3 10">2.7.1.12</ecNumber>
    </recommendedName>
</protein>
<evidence type="ECO:0000256" key="6">
    <source>
        <dbReference type="ARBA" id="ARBA00022777"/>
    </source>
</evidence>
<dbReference type="EMBL" id="MQWA01000001">
    <property type="protein sequence ID" value="PQJ28274.1"/>
    <property type="molecule type" value="Genomic_DNA"/>
</dbReference>
<evidence type="ECO:0000256" key="5">
    <source>
        <dbReference type="ARBA" id="ARBA00022741"/>
    </source>
</evidence>
<evidence type="ECO:0000256" key="2">
    <source>
        <dbReference type="ARBA" id="ARBA00008420"/>
    </source>
</evidence>
<dbReference type="PANTHER" id="PTHR43442:SF3">
    <property type="entry name" value="GLUCONOKINASE-RELATED"/>
    <property type="match status" value="1"/>
</dbReference>
<dbReference type="InterPro" id="IPR031322">
    <property type="entry name" value="Shikimate/glucono_kinase"/>
</dbReference>
<dbReference type="GO" id="GO:0005737">
    <property type="term" value="C:cytoplasm"/>
    <property type="evidence" value="ECO:0007669"/>
    <property type="project" value="TreeGrafter"/>
</dbReference>
<keyword evidence="6 10" id="KW-0418">Kinase</keyword>